<protein>
    <submittedName>
        <fullName evidence="4">Hippurate hydrolase</fullName>
    </submittedName>
</protein>
<keyword evidence="2" id="KW-0464">Manganese</keyword>
<feature type="binding site" evidence="2">
    <location>
        <position position="128"/>
    </location>
    <ligand>
        <name>Mn(2+)</name>
        <dbReference type="ChEBI" id="CHEBI:29035"/>
        <label>2</label>
    </ligand>
</feature>
<feature type="binding site" evidence="2">
    <location>
        <position position="164"/>
    </location>
    <ligand>
        <name>Mn(2+)</name>
        <dbReference type="ChEBI" id="CHEBI:29035"/>
        <label>2</label>
    </ligand>
</feature>
<dbReference type="CDD" id="cd03886">
    <property type="entry name" value="M20_Acy1"/>
    <property type="match status" value="1"/>
</dbReference>
<keyword evidence="2" id="KW-0479">Metal-binding</keyword>
<dbReference type="EMBL" id="PVTI01000006">
    <property type="protein sequence ID" value="PRY61353.1"/>
    <property type="molecule type" value="Genomic_DNA"/>
</dbReference>
<dbReference type="NCBIfam" id="TIGR01891">
    <property type="entry name" value="amidohydrolases"/>
    <property type="match status" value="1"/>
</dbReference>
<dbReference type="PANTHER" id="PTHR11014">
    <property type="entry name" value="PEPTIDASE M20 FAMILY MEMBER"/>
    <property type="match status" value="1"/>
</dbReference>
<keyword evidence="5" id="KW-1185">Reference proteome</keyword>
<dbReference type="GO" id="GO:0019877">
    <property type="term" value="P:diaminopimelate biosynthetic process"/>
    <property type="evidence" value="ECO:0007669"/>
    <property type="project" value="UniProtKB-ARBA"/>
</dbReference>
<keyword evidence="1 4" id="KW-0378">Hydrolase</keyword>
<dbReference type="Proteomes" id="UP000237822">
    <property type="component" value="Unassembled WGS sequence"/>
</dbReference>
<dbReference type="OrthoDB" id="9777385at2"/>
<dbReference type="InterPro" id="IPR036264">
    <property type="entry name" value="Bact_exopeptidase_dim_dom"/>
</dbReference>
<dbReference type="PANTHER" id="PTHR11014:SF63">
    <property type="entry name" value="METALLOPEPTIDASE, PUTATIVE (AFU_ORTHOLOGUE AFUA_6G09600)-RELATED"/>
    <property type="match status" value="1"/>
</dbReference>
<name>A0A2T0UTW8_9MICO</name>
<dbReference type="InterPro" id="IPR002933">
    <property type="entry name" value="Peptidase_M20"/>
</dbReference>
<dbReference type="RefSeq" id="WP_106296953.1">
    <property type="nucleotide sequence ID" value="NZ_PVTI01000006.1"/>
</dbReference>
<feature type="binding site" evidence="2">
    <location>
        <position position="130"/>
    </location>
    <ligand>
        <name>Mn(2+)</name>
        <dbReference type="ChEBI" id="CHEBI:29035"/>
        <label>2</label>
    </ligand>
</feature>
<dbReference type="GO" id="GO:0050118">
    <property type="term" value="F:N-acetyldiaminopimelate deacetylase activity"/>
    <property type="evidence" value="ECO:0007669"/>
    <property type="project" value="UniProtKB-ARBA"/>
</dbReference>
<comment type="caution">
    <text evidence="4">The sequence shown here is derived from an EMBL/GenBank/DDBJ whole genome shotgun (WGS) entry which is preliminary data.</text>
</comment>
<dbReference type="GO" id="GO:0046872">
    <property type="term" value="F:metal ion binding"/>
    <property type="evidence" value="ECO:0007669"/>
    <property type="project" value="UniProtKB-KW"/>
</dbReference>
<feature type="binding site" evidence="2">
    <location>
        <position position="192"/>
    </location>
    <ligand>
        <name>Mn(2+)</name>
        <dbReference type="ChEBI" id="CHEBI:29035"/>
        <label>2</label>
    </ligand>
</feature>
<dbReference type="Gene3D" id="3.30.70.360">
    <property type="match status" value="1"/>
</dbReference>
<feature type="domain" description="Peptidase M20 dimerisation" evidence="3">
    <location>
        <begin position="217"/>
        <end position="312"/>
    </location>
</feature>
<accession>A0A2T0UTW8</accession>
<proteinExistence type="predicted"/>
<dbReference type="Gene3D" id="3.40.630.10">
    <property type="entry name" value="Zn peptidases"/>
    <property type="match status" value="1"/>
</dbReference>
<feature type="binding site" evidence="2">
    <location>
        <position position="394"/>
    </location>
    <ligand>
        <name>Mn(2+)</name>
        <dbReference type="ChEBI" id="CHEBI:29035"/>
        <label>2</label>
    </ligand>
</feature>
<evidence type="ECO:0000259" key="3">
    <source>
        <dbReference type="Pfam" id="PF07687"/>
    </source>
</evidence>
<gene>
    <name evidence="4" type="ORF">BCF74_106104</name>
</gene>
<evidence type="ECO:0000313" key="4">
    <source>
        <dbReference type="EMBL" id="PRY61353.1"/>
    </source>
</evidence>
<evidence type="ECO:0000256" key="2">
    <source>
        <dbReference type="PIRSR" id="PIRSR005962-1"/>
    </source>
</evidence>
<dbReference type="FunFam" id="3.30.70.360:FF:000001">
    <property type="entry name" value="N-acetyldiaminopimelate deacetylase"/>
    <property type="match status" value="1"/>
</dbReference>
<evidence type="ECO:0000256" key="1">
    <source>
        <dbReference type="ARBA" id="ARBA00022801"/>
    </source>
</evidence>
<dbReference type="Pfam" id="PF07687">
    <property type="entry name" value="M20_dimer"/>
    <property type="match status" value="1"/>
</dbReference>
<dbReference type="InterPro" id="IPR011650">
    <property type="entry name" value="Peptidase_M20_dimer"/>
</dbReference>
<evidence type="ECO:0000313" key="5">
    <source>
        <dbReference type="Proteomes" id="UP000237822"/>
    </source>
</evidence>
<dbReference type="SUPFAM" id="SSF53187">
    <property type="entry name" value="Zn-dependent exopeptidases"/>
    <property type="match status" value="1"/>
</dbReference>
<dbReference type="Pfam" id="PF01546">
    <property type="entry name" value="Peptidase_M20"/>
    <property type="match status" value="1"/>
</dbReference>
<dbReference type="AlphaFoldDB" id="A0A2T0UTW8"/>
<reference evidence="4 5" key="1">
    <citation type="submission" date="2018-03" db="EMBL/GenBank/DDBJ databases">
        <title>Genomic Encyclopedia of Archaeal and Bacterial Type Strains, Phase II (KMG-II): from individual species to whole genera.</title>
        <authorList>
            <person name="Goeker M."/>
        </authorList>
    </citation>
    <scope>NUCLEOTIDE SEQUENCE [LARGE SCALE GENOMIC DNA]</scope>
    <source>
        <strain evidence="4 5">ATCC BAA-1496</strain>
    </source>
</reference>
<comment type="cofactor">
    <cofactor evidence="2">
        <name>Mn(2+)</name>
        <dbReference type="ChEBI" id="CHEBI:29035"/>
    </cofactor>
    <text evidence="2">The Mn(2+) ion enhances activity.</text>
</comment>
<dbReference type="PIRSF" id="PIRSF005962">
    <property type="entry name" value="Pept_M20D_amidohydro"/>
    <property type="match status" value="1"/>
</dbReference>
<dbReference type="InterPro" id="IPR017439">
    <property type="entry name" value="Amidohydrolase"/>
</dbReference>
<sequence length="426" mass="44886">MAPEPAAVAANGWPSVRDAAAEIADDLVALRRDVHRHPELGNDLPWTQRAVLEALAGLDLEVTLGEELSSVVAVLRGRGRSGGDELDGPGADAPRPVVLLRGDMDALPVTEASGLDFASVEDGLMHACGHDLHVAGLVGAARILHHLRDHLAGDVVFMFQPGEEGPGGAEPMLREGLLDVAGRRVDAAYAVHVYAAEVPRGVWFGRSGPQMAAADEVAIIIAGRGGHGSQPHYALDPVPVACELVLALQTIVTRRFNAFDPVVLTVGRIESGTVGNVIPDSARLDATLRTFSAEHRDLAHAEIRRVVEHVAAAHGLEARVEIGGGYPVTVNDADEFAFAKATAVELFGSERWADMVTPEAGSEDMAFVLEQVPGAYLNVGACVLDDHTLADDNHSPRAAFDDSVVPDVAALLAELALRRCALGVDD</sequence>
<organism evidence="4 5">
    <name type="scientific">Knoellia remsis</name>
    <dbReference type="NCBI Taxonomy" id="407159"/>
    <lineage>
        <taxon>Bacteria</taxon>
        <taxon>Bacillati</taxon>
        <taxon>Actinomycetota</taxon>
        <taxon>Actinomycetes</taxon>
        <taxon>Micrococcales</taxon>
        <taxon>Intrasporangiaceae</taxon>
        <taxon>Knoellia</taxon>
    </lineage>
</organism>
<dbReference type="SUPFAM" id="SSF55031">
    <property type="entry name" value="Bacterial exopeptidase dimerisation domain"/>
    <property type="match status" value="1"/>
</dbReference>